<reference evidence="4 5" key="1">
    <citation type="journal article" date="2015" name="Microbiology (Mosc.)">
        <title>Genomics of the Weissella cibaria species with an examination of its metabolic traits.</title>
        <authorList>
            <person name="Lynch K.M."/>
            <person name="Lucid A."/>
            <person name="Arendt E.K."/>
            <person name="Sleator R.D."/>
            <person name="Lucey B."/>
            <person name="Coffey A."/>
        </authorList>
    </citation>
    <scope>NUCLEOTIDE SEQUENCE [LARGE SCALE GENOMIC DNA]</scope>
    <source>
        <strain evidence="4 5">MG1</strain>
    </source>
</reference>
<dbReference type="NCBIfam" id="NF007574">
    <property type="entry name" value="PRK10206.1"/>
    <property type="match status" value="1"/>
</dbReference>
<dbReference type="EC" id="1.-.-.-" evidence="4"/>
<protein>
    <submittedName>
        <fullName evidence="4">YhhX_1 protein</fullName>
        <ecNumber evidence="4">1.-.-.-</ecNumber>
    </submittedName>
</protein>
<proteinExistence type="inferred from homology"/>
<evidence type="ECO:0000259" key="3">
    <source>
        <dbReference type="Pfam" id="PF02894"/>
    </source>
</evidence>
<dbReference type="Proteomes" id="UP000032287">
    <property type="component" value="Unassembled WGS sequence"/>
</dbReference>
<keyword evidence="4" id="KW-0560">Oxidoreductase</keyword>
<dbReference type="Pfam" id="PF02894">
    <property type="entry name" value="GFO_IDH_MocA_C"/>
    <property type="match status" value="1"/>
</dbReference>
<dbReference type="STRING" id="137591.AO080_04655"/>
<dbReference type="Gene3D" id="3.40.50.720">
    <property type="entry name" value="NAD(P)-binding Rossmann-like Domain"/>
    <property type="match status" value="1"/>
</dbReference>
<comment type="caution">
    <text evidence="4">The sequence shown here is derived from an EMBL/GenBank/DDBJ whole genome shotgun (WGS) entry which is preliminary data.</text>
</comment>
<organism evidence="4 5">
    <name type="scientific">Weissella cibaria</name>
    <dbReference type="NCBI Taxonomy" id="137591"/>
    <lineage>
        <taxon>Bacteria</taxon>
        <taxon>Bacillati</taxon>
        <taxon>Bacillota</taxon>
        <taxon>Bacilli</taxon>
        <taxon>Lactobacillales</taxon>
        <taxon>Lactobacillaceae</taxon>
        <taxon>Weissella</taxon>
    </lineage>
</organism>
<dbReference type="AlphaFoldDB" id="A0A0D1K814"/>
<keyword evidence="5" id="KW-1185">Reference proteome</keyword>
<dbReference type="InterPro" id="IPR000683">
    <property type="entry name" value="Gfo/Idh/MocA-like_OxRdtase_N"/>
</dbReference>
<dbReference type="GO" id="GO:0016491">
    <property type="term" value="F:oxidoreductase activity"/>
    <property type="evidence" value="ECO:0007669"/>
    <property type="project" value="UniProtKB-KW"/>
</dbReference>
<feature type="domain" description="Gfo/Idh/MocA-like oxidoreductase C-terminal" evidence="3">
    <location>
        <begin position="143"/>
        <end position="341"/>
    </location>
</feature>
<gene>
    <name evidence="4" type="primary">yhhX_1</name>
    <name evidence="4" type="ORF">QX99_00837</name>
</gene>
<dbReference type="PANTHER" id="PTHR43708">
    <property type="entry name" value="CONSERVED EXPRESSED OXIDOREDUCTASE (EUROFUNG)"/>
    <property type="match status" value="1"/>
</dbReference>
<dbReference type="Pfam" id="PF01408">
    <property type="entry name" value="GFO_IDH_MocA"/>
    <property type="match status" value="1"/>
</dbReference>
<dbReference type="RefSeq" id="WP_043707706.1">
    <property type="nucleotide sequence ID" value="NZ_JALOCT010000004.1"/>
</dbReference>
<dbReference type="InterPro" id="IPR051317">
    <property type="entry name" value="Gfo/Idh/MocA_oxidoreduct"/>
</dbReference>
<evidence type="ECO:0000313" key="5">
    <source>
        <dbReference type="Proteomes" id="UP000032287"/>
    </source>
</evidence>
<evidence type="ECO:0000313" key="4">
    <source>
        <dbReference type="EMBL" id="KIU21079.1"/>
    </source>
</evidence>
<dbReference type="InterPro" id="IPR004104">
    <property type="entry name" value="Gfo/Idh/MocA-like_OxRdtase_C"/>
</dbReference>
<dbReference type="Gene3D" id="3.30.360.10">
    <property type="entry name" value="Dihydrodipicolinate Reductase, domain 2"/>
    <property type="match status" value="1"/>
</dbReference>
<sequence>MSDKLVMALVGFGNSANRYHLPYLLENENVEIKTIYTPSLNKRPTDQDALVARGIQFTDDLDAVVNDPEIQFVSVITPAPSHFELAKRLLEAGKNVMVEKPFVTSVAEGKALIELANEKGLLITPFQNRRFDGEFMELQYVLDHGFIGEPIEFESHFDYFRPGAASNPGTQIDGAFYGYGVHPLDQIIKLWGKPEAVAYDIKSVTNPEGVDDNFDVTLHYGKLRAKIKTSFLVADQYPKYILHGTNGSFIKYGMDAQENDILAGISPSEPNFGADNPDNYGKLTYINAYGDPVEHKMETPRGNYGLMYQNCVDVILHGAEKEVTDEQILTQLEILDAGFKAEGPHMQYFN</sequence>
<dbReference type="EMBL" id="JWHU01000012">
    <property type="protein sequence ID" value="KIU21079.1"/>
    <property type="molecule type" value="Genomic_DNA"/>
</dbReference>
<dbReference type="PATRIC" id="fig|137591.25.peg.807"/>
<dbReference type="SUPFAM" id="SSF51735">
    <property type="entry name" value="NAD(P)-binding Rossmann-fold domains"/>
    <property type="match status" value="1"/>
</dbReference>
<evidence type="ECO:0000259" key="2">
    <source>
        <dbReference type="Pfam" id="PF01408"/>
    </source>
</evidence>
<dbReference type="InterPro" id="IPR036291">
    <property type="entry name" value="NAD(P)-bd_dom_sf"/>
</dbReference>
<dbReference type="PANTHER" id="PTHR43708:SF7">
    <property type="entry name" value="OXIDOREDUCTASE"/>
    <property type="match status" value="1"/>
</dbReference>
<name>A0A0D1K814_9LACO</name>
<accession>A0A0D1K814</accession>
<dbReference type="GO" id="GO:0000166">
    <property type="term" value="F:nucleotide binding"/>
    <property type="evidence" value="ECO:0007669"/>
    <property type="project" value="InterPro"/>
</dbReference>
<feature type="domain" description="Gfo/Idh/MocA-like oxidoreductase N-terminal" evidence="2">
    <location>
        <begin position="7"/>
        <end position="123"/>
    </location>
</feature>
<evidence type="ECO:0000256" key="1">
    <source>
        <dbReference type="ARBA" id="ARBA00010928"/>
    </source>
</evidence>
<comment type="similarity">
    <text evidence="1">Belongs to the Gfo/Idh/MocA family.</text>
</comment>
<dbReference type="eggNOG" id="COG0673">
    <property type="taxonomic scope" value="Bacteria"/>
</dbReference>
<dbReference type="SUPFAM" id="SSF55347">
    <property type="entry name" value="Glyceraldehyde-3-phosphate dehydrogenase-like, C-terminal domain"/>
    <property type="match status" value="1"/>
</dbReference>